<evidence type="ECO:0000313" key="3">
    <source>
        <dbReference type="Proteomes" id="UP000298652"/>
    </source>
</evidence>
<dbReference type="Gramene" id="TKW08704">
    <property type="protein sequence ID" value="TKW08704"/>
    <property type="gene ID" value="SEVIR_6G041350v2"/>
</dbReference>
<evidence type="ECO:0000313" key="2">
    <source>
        <dbReference type="EMBL" id="TKW08704.1"/>
    </source>
</evidence>
<feature type="compositionally biased region" description="Low complexity" evidence="1">
    <location>
        <begin position="41"/>
        <end position="50"/>
    </location>
</feature>
<evidence type="ECO:0000256" key="1">
    <source>
        <dbReference type="SAM" id="MobiDB-lite"/>
    </source>
</evidence>
<feature type="region of interest" description="Disordered" evidence="1">
    <location>
        <begin position="41"/>
        <end position="103"/>
    </location>
</feature>
<sequence length="187" mass="20392">MYNTARYMKYVFNSLAIAWVRILTSNLILSSPSLTPLPSAMASLPGSASLRPRRLPRSPPAAPRWPLHPTSDHAAPCPRSSRSTRCPTAPHPTPDRVSARPSSPALALAPLTGHRAPCPAMAHPAPAAPAAQAEARCYAETELHHPVRRSRDSPHARSCRLHLSDIFLCLLSSLSYWNLVENMSTTR</sequence>
<proteinExistence type="predicted"/>
<dbReference type="Proteomes" id="UP000298652">
    <property type="component" value="Chromosome 6"/>
</dbReference>
<gene>
    <name evidence="2" type="ORF">SEVIR_6G041350v2</name>
</gene>
<accession>A0A4U6U3L9</accession>
<organism evidence="2 3">
    <name type="scientific">Setaria viridis</name>
    <name type="common">Green bristlegrass</name>
    <name type="synonym">Setaria italica subsp. viridis</name>
    <dbReference type="NCBI Taxonomy" id="4556"/>
    <lineage>
        <taxon>Eukaryota</taxon>
        <taxon>Viridiplantae</taxon>
        <taxon>Streptophyta</taxon>
        <taxon>Embryophyta</taxon>
        <taxon>Tracheophyta</taxon>
        <taxon>Spermatophyta</taxon>
        <taxon>Magnoliopsida</taxon>
        <taxon>Liliopsida</taxon>
        <taxon>Poales</taxon>
        <taxon>Poaceae</taxon>
        <taxon>PACMAD clade</taxon>
        <taxon>Panicoideae</taxon>
        <taxon>Panicodae</taxon>
        <taxon>Paniceae</taxon>
        <taxon>Cenchrinae</taxon>
        <taxon>Setaria</taxon>
    </lineage>
</organism>
<dbReference type="AlphaFoldDB" id="A0A4U6U3L9"/>
<keyword evidence="3" id="KW-1185">Reference proteome</keyword>
<reference evidence="2" key="1">
    <citation type="submission" date="2019-03" db="EMBL/GenBank/DDBJ databases">
        <title>WGS assembly of Setaria viridis.</title>
        <authorList>
            <person name="Huang P."/>
            <person name="Jenkins J."/>
            <person name="Grimwood J."/>
            <person name="Barry K."/>
            <person name="Healey A."/>
            <person name="Mamidi S."/>
            <person name="Sreedasyam A."/>
            <person name="Shu S."/>
            <person name="Feldman M."/>
            <person name="Wu J."/>
            <person name="Yu Y."/>
            <person name="Chen C."/>
            <person name="Johnson J."/>
            <person name="Rokhsar D."/>
            <person name="Baxter I."/>
            <person name="Schmutz J."/>
            <person name="Brutnell T."/>
            <person name="Kellogg E."/>
        </authorList>
    </citation>
    <scope>NUCLEOTIDE SEQUENCE [LARGE SCALE GENOMIC DNA]</scope>
</reference>
<name>A0A4U6U3L9_SETVI</name>
<dbReference type="EMBL" id="CM016557">
    <property type="protein sequence ID" value="TKW08704.1"/>
    <property type="molecule type" value="Genomic_DNA"/>
</dbReference>
<protein>
    <submittedName>
        <fullName evidence="2">Uncharacterized protein</fullName>
    </submittedName>
</protein>